<evidence type="ECO:0000256" key="1">
    <source>
        <dbReference type="SAM" id="MobiDB-lite"/>
    </source>
</evidence>
<dbReference type="Gene3D" id="3.40.630.40">
    <property type="entry name" value="Zn-dependent exopeptidases"/>
    <property type="match status" value="1"/>
</dbReference>
<sequence length="272" mass="30518">MTFYSLHAPDRAETPVVVEVPHAGLAIPERVASSLIVPREAVLRDSDLYVDRIWDEAPAHGATLLVAKVSRYVIDLNRAPDDVDRDTVPDHPAPRPTQARGVVWRVTTDGRPALRSPLRYADLRDRLDAFHDPYHRALRETLERKRERFGYAILVAAHSMPSTSRDGATRRADVVPGTRGRTSADPRVIDVVERHFRAAGLSVRHDDPYRGGWTTGHYGRPDEGVHAIQIELNRALYVDEPSSRPKDAELAWLRDLAGTLLDRLAHLDLAPR</sequence>
<reference evidence="2 3" key="1">
    <citation type="submission" date="2015-03" db="EMBL/GenBank/DDBJ databases">
        <title>Genome assembly of Sandaracinus amylolyticus DSM 53668.</title>
        <authorList>
            <person name="Sharma G."/>
            <person name="Subramanian S."/>
        </authorList>
    </citation>
    <scope>NUCLEOTIDE SEQUENCE [LARGE SCALE GENOMIC DNA]</scope>
    <source>
        <strain evidence="2 3">DSM 53668</strain>
    </source>
</reference>
<dbReference type="Pfam" id="PF05013">
    <property type="entry name" value="FGase"/>
    <property type="match status" value="1"/>
</dbReference>
<dbReference type="OrthoDB" id="8716700at2"/>
<dbReference type="EMBL" id="CP011125">
    <property type="protein sequence ID" value="AKF08616.1"/>
    <property type="molecule type" value="Genomic_DNA"/>
</dbReference>
<dbReference type="KEGG" id="samy:DB32_005765"/>
<gene>
    <name evidence="2" type="ORF">DB32_005765</name>
</gene>
<dbReference type="STRING" id="927083.DB32_005765"/>
<dbReference type="RefSeq" id="WP_083457867.1">
    <property type="nucleotide sequence ID" value="NZ_CP011125.1"/>
</dbReference>
<dbReference type="SUPFAM" id="SSF53187">
    <property type="entry name" value="Zn-dependent exopeptidases"/>
    <property type="match status" value="1"/>
</dbReference>
<evidence type="ECO:0000313" key="2">
    <source>
        <dbReference type="EMBL" id="AKF08616.1"/>
    </source>
</evidence>
<dbReference type="InterPro" id="IPR007709">
    <property type="entry name" value="N-FG_amidohydro"/>
</dbReference>
<dbReference type="Proteomes" id="UP000034883">
    <property type="component" value="Chromosome"/>
</dbReference>
<accession>A0A0F6YK94</accession>
<organism evidence="2 3">
    <name type="scientific">Sandaracinus amylolyticus</name>
    <dbReference type="NCBI Taxonomy" id="927083"/>
    <lineage>
        <taxon>Bacteria</taxon>
        <taxon>Pseudomonadati</taxon>
        <taxon>Myxococcota</taxon>
        <taxon>Polyangia</taxon>
        <taxon>Polyangiales</taxon>
        <taxon>Sandaracinaceae</taxon>
        <taxon>Sandaracinus</taxon>
    </lineage>
</organism>
<dbReference type="AlphaFoldDB" id="A0A0F6YK94"/>
<evidence type="ECO:0000313" key="3">
    <source>
        <dbReference type="Proteomes" id="UP000034883"/>
    </source>
</evidence>
<name>A0A0F6YK94_9BACT</name>
<keyword evidence="3" id="KW-1185">Reference proteome</keyword>
<proteinExistence type="predicted"/>
<protein>
    <submittedName>
        <fullName evidence="2">N-formylglutamate deformylase</fullName>
    </submittedName>
</protein>
<feature type="region of interest" description="Disordered" evidence="1">
    <location>
        <begin position="162"/>
        <end position="183"/>
    </location>
</feature>